<proteinExistence type="inferred from homology"/>
<protein>
    <submittedName>
        <fullName evidence="4">Uncharacterized protein</fullName>
    </submittedName>
</protein>
<evidence type="ECO:0000256" key="1">
    <source>
        <dbReference type="ARBA" id="ARBA00007932"/>
    </source>
</evidence>
<sequence length="234" mass="26862">MSECHAWSPLSCCYRNVSEALHNDYSPLYGFTLDHCYREKRVKMSQECRDYFLRDHCFYECEPNLGPWVVPDPKKKWRKERIHSVPLCASECNDWFNACRNDFTCTDNWSTKFKWRRGTNHCPGICETFDHIFNGSAKTFCETVFDGDFVFTPDSSPCMRFRFDPDLPNPNAAVAEWKVHELKAAKATLVVENGIVKSGGDQRHVYSTGNSAEMSVASRPLALLLLLVCYVASN</sequence>
<evidence type="ECO:0000256" key="2">
    <source>
        <dbReference type="ARBA" id="ARBA00022729"/>
    </source>
</evidence>
<keyword evidence="2" id="KW-0732">Signal</keyword>
<dbReference type="GO" id="GO:0038023">
    <property type="term" value="F:signaling receptor activity"/>
    <property type="evidence" value="ECO:0007669"/>
    <property type="project" value="TreeGrafter"/>
</dbReference>
<dbReference type="AlphaFoldDB" id="A0A7R8W6Y9"/>
<dbReference type="EMBL" id="OB660742">
    <property type="protein sequence ID" value="CAD7226094.1"/>
    <property type="molecule type" value="Genomic_DNA"/>
</dbReference>
<dbReference type="InterPro" id="IPR004269">
    <property type="entry name" value="Folate_rcpt"/>
</dbReference>
<evidence type="ECO:0000313" key="4">
    <source>
        <dbReference type="EMBL" id="CAD7226094.1"/>
    </source>
</evidence>
<gene>
    <name evidence="4" type="ORF">CTOB1V02_LOCUS4019</name>
</gene>
<dbReference type="PANTHER" id="PTHR10517">
    <property type="entry name" value="FOLATE RECEPTOR"/>
    <property type="match status" value="1"/>
</dbReference>
<accession>A0A7R8W6Y9</accession>
<comment type="similarity">
    <text evidence="1">Belongs to the folate receptor family.</text>
</comment>
<dbReference type="InterPro" id="IPR018143">
    <property type="entry name" value="Folate_rcpt-like"/>
</dbReference>
<keyword evidence="3" id="KW-1015">Disulfide bond</keyword>
<name>A0A7R8W6Y9_9CRUS</name>
<evidence type="ECO:0000256" key="3">
    <source>
        <dbReference type="ARBA" id="ARBA00023157"/>
    </source>
</evidence>
<dbReference type="GO" id="GO:0009897">
    <property type="term" value="C:external side of plasma membrane"/>
    <property type="evidence" value="ECO:0007669"/>
    <property type="project" value="TreeGrafter"/>
</dbReference>
<reference evidence="4" key="1">
    <citation type="submission" date="2020-11" db="EMBL/GenBank/DDBJ databases">
        <authorList>
            <person name="Tran Van P."/>
        </authorList>
    </citation>
    <scope>NUCLEOTIDE SEQUENCE</scope>
</reference>
<dbReference type="PANTHER" id="PTHR10517:SF14">
    <property type="entry name" value="FOLATE RECEPTOR 1-RELATED"/>
    <property type="match status" value="1"/>
</dbReference>
<dbReference type="OrthoDB" id="567542at2759"/>
<organism evidence="4">
    <name type="scientific">Cyprideis torosa</name>
    <dbReference type="NCBI Taxonomy" id="163714"/>
    <lineage>
        <taxon>Eukaryota</taxon>
        <taxon>Metazoa</taxon>
        <taxon>Ecdysozoa</taxon>
        <taxon>Arthropoda</taxon>
        <taxon>Crustacea</taxon>
        <taxon>Oligostraca</taxon>
        <taxon>Ostracoda</taxon>
        <taxon>Podocopa</taxon>
        <taxon>Podocopida</taxon>
        <taxon>Cytherocopina</taxon>
        <taxon>Cytheroidea</taxon>
        <taxon>Cytherideidae</taxon>
        <taxon>Cyprideis</taxon>
    </lineage>
</organism>
<dbReference type="Pfam" id="PF03024">
    <property type="entry name" value="Folate_rec"/>
    <property type="match status" value="1"/>
</dbReference>